<organism evidence="2 3">
    <name type="scientific">Parelaphostrongylus tenuis</name>
    <name type="common">Meningeal worm</name>
    <dbReference type="NCBI Taxonomy" id="148309"/>
    <lineage>
        <taxon>Eukaryota</taxon>
        <taxon>Metazoa</taxon>
        <taxon>Ecdysozoa</taxon>
        <taxon>Nematoda</taxon>
        <taxon>Chromadorea</taxon>
        <taxon>Rhabditida</taxon>
        <taxon>Rhabditina</taxon>
        <taxon>Rhabditomorpha</taxon>
        <taxon>Strongyloidea</taxon>
        <taxon>Metastrongylidae</taxon>
        <taxon>Parelaphostrongylus</taxon>
    </lineage>
</organism>
<feature type="chain" id="PRO_5042258704" evidence="1">
    <location>
        <begin position="23"/>
        <end position="134"/>
    </location>
</feature>
<reference evidence="2" key="1">
    <citation type="submission" date="2021-06" db="EMBL/GenBank/DDBJ databases">
        <title>Parelaphostrongylus tenuis whole genome reference sequence.</title>
        <authorList>
            <person name="Garwood T.J."/>
            <person name="Larsen P.A."/>
            <person name="Fountain-Jones N.M."/>
            <person name="Garbe J.R."/>
            <person name="Macchietto M.G."/>
            <person name="Kania S.A."/>
            <person name="Gerhold R.W."/>
            <person name="Richards J.E."/>
            <person name="Wolf T.M."/>
        </authorList>
    </citation>
    <scope>NUCLEOTIDE SEQUENCE</scope>
    <source>
        <strain evidence="2">MNPRO001-30</strain>
        <tissue evidence="2">Meninges</tissue>
    </source>
</reference>
<evidence type="ECO:0000256" key="1">
    <source>
        <dbReference type="SAM" id="SignalP"/>
    </source>
</evidence>
<accession>A0AAD5QPV4</accession>
<dbReference type="EMBL" id="JAHQIW010003312">
    <property type="protein sequence ID" value="KAJ1358182.1"/>
    <property type="molecule type" value="Genomic_DNA"/>
</dbReference>
<proteinExistence type="predicted"/>
<gene>
    <name evidence="2" type="ORF">KIN20_016517</name>
</gene>
<name>A0AAD5QPV4_PARTN</name>
<comment type="caution">
    <text evidence="2">The sequence shown here is derived from an EMBL/GenBank/DDBJ whole genome shotgun (WGS) entry which is preliminary data.</text>
</comment>
<keyword evidence="3" id="KW-1185">Reference proteome</keyword>
<feature type="signal peptide" evidence="1">
    <location>
        <begin position="1"/>
        <end position="22"/>
    </location>
</feature>
<sequence length="134" mass="14493">MTALFIDPFMLSMLAVISTVLGCGVMPSGQRSSRSFTVSEFSLPVSMVYSTAASVQAQVPGIASNKKAAQEFVQRLVMQTVFDVLERQARSSLLSDALISTILNQLTVNITYEPLECPAVAITREEKVKDDGSN</sequence>
<evidence type="ECO:0000313" key="2">
    <source>
        <dbReference type="EMBL" id="KAJ1358182.1"/>
    </source>
</evidence>
<keyword evidence="1" id="KW-0732">Signal</keyword>
<dbReference type="AlphaFoldDB" id="A0AAD5QPV4"/>
<evidence type="ECO:0000313" key="3">
    <source>
        <dbReference type="Proteomes" id="UP001196413"/>
    </source>
</evidence>
<dbReference type="Proteomes" id="UP001196413">
    <property type="component" value="Unassembled WGS sequence"/>
</dbReference>
<protein>
    <submittedName>
        <fullName evidence="2">Uncharacterized protein</fullName>
    </submittedName>
</protein>